<proteinExistence type="inferred from homology"/>
<sequence>MDPDGVDKIGYQYEAKDNNSFKLKGAYFVPCTELYSVPKPPLLLRVYVNAGIFLASVAGISALVGFGTTVASVKKKDSAFFNKGVASTREMTETGAALAMRALGLGTLYAVIGCSVFFYSIWKLAGVNDVSTTQGKVCNMMKEFRMKVGSVLPRIPKNEPPQGRTEFSGFTDLLTYITTDEGVKTSEN</sequence>
<feature type="transmembrane region" description="Helical" evidence="10">
    <location>
        <begin position="46"/>
        <end position="73"/>
    </location>
</feature>
<evidence type="ECO:0000256" key="9">
    <source>
        <dbReference type="ARBA" id="ARBA00045905"/>
    </source>
</evidence>
<keyword evidence="12" id="KW-1185">Reference proteome</keyword>
<dbReference type="FunCoup" id="A0A6L2PVQ4">
    <property type="interactions" value="360"/>
</dbReference>
<protein>
    <recommendedName>
        <fullName evidence="3">Transmembrane protein 242</fullName>
    </recommendedName>
</protein>
<dbReference type="InterPro" id="IPR009792">
    <property type="entry name" value="TMEM242"/>
</dbReference>
<dbReference type="OrthoDB" id="2378895at2759"/>
<dbReference type="AlphaFoldDB" id="A0A6L2PVQ4"/>
<evidence type="ECO:0000256" key="3">
    <source>
        <dbReference type="ARBA" id="ARBA00013934"/>
    </source>
</evidence>
<evidence type="ECO:0000256" key="2">
    <source>
        <dbReference type="ARBA" id="ARBA00007570"/>
    </source>
</evidence>
<dbReference type="EMBL" id="BLKM01000654">
    <property type="protein sequence ID" value="GFG36619.1"/>
    <property type="molecule type" value="Genomic_DNA"/>
</dbReference>
<evidence type="ECO:0000313" key="12">
    <source>
        <dbReference type="Proteomes" id="UP000502823"/>
    </source>
</evidence>
<keyword evidence="4 10" id="KW-0812">Transmembrane</keyword>
<keyword evidence="8 10" id="KW-0472">Membrane</keyword>
<dbReference type="InParanoid" id="A0A6L2PVQ4"/>
<comment type="function">
    <text evidence="9">Scaffold protein that participates in the c-ring assembly of mitochondrial ATP synthase (F(1)F(0) ATP synthase or complex V) by facilitating the membrane insertion and oligomer formation of the subunit c/ATP5MC3. Participates in the incorporation of the c-ring into vestigial complexes. Additionally influences the incorporation of subunits MT-ATP6, MT-ATP8, ATP5MJ, and ATP5MK in the ATP synthase.</text>
</comment>
<evidence type="ECO:0000256" key="4">
    <source>
        <dbReference type="ARBA" id="ARBA00022692"/>
    </source>
</evidence>
<accession>A0A6L2PVQ4</accession>
<evidence type="ECO:0000256" key="5">
    <source>
        <dbReference type="ARBA" id="ARBA00022792"/>
    </source>
</evidence>
<dbReference type="PANTHER" id="PTHR13141">
    <property type="entry name" value="TRANSMEMBRANE PROTEIN 242"/>
    <property type="match status" value="1"/>
</dbReference>
<reference evidence="12" key="1">
    <citation type="submission" date="2020-01" db="EMBL/GenBank/DDBJ databases">
        <title>Draft genome sequence of the Termite Coptotermes fromosanus.</title>
        <authorList>
            <person name="Itakura S."/>
            <person name="Yosikawa Y."/>
            <person name="Umezawa K."/>
        </authorList>
    </citation>
    <scope>NUCLEOTIDE SEQUENCE [LARGE SCALE GENOMIC DNA]</scope>
</reference>
<keyword evidence="6 10" id="KW-1133">Transmembrane helix</keyword>
<comment type="similarity">
    <text evidence="2">Belongs to the TMEM242 family.</text>
</comment>
<evidence type="ECO:0000256" key="6">
    <source>
        <dbReference type="ARBA" id="ARBA00022989"/>
    </source>
</evidence>
<organism evidence="11 12">
    <name type="scientific">Coptotermes formosanus</name>
    <name type="common">Formosan subterranean termite</name>
    <dbReference type="NCBI Taxonomy" id="36987"/>
    <lineage>
        <taxon>Eukaryota</taxon>
        <taxon>Metazoa</taxon>
        <taxon>Ecdysozoa</taxon>
        <taxon>Arthropoda</taxon>
        <taxon>Hexapoda</taxon>
        <taxon>Insecta</taxon>
        <taxon>Pterygota</taxon>
        <taxon>Neoptera</taxon>
        <taxon>Polyneoptera</taxon>
        <taxon>Dictyoptera</taxon>
        <taxon>Blattodea</taxon>
        <taxon>Blattoidea</taxon>
        <taxon>Termitoidae</taxon>
        <taxon>Rhinotermitidae</taxon>
        <taxon>Coptotermes</taxon>
    </lineage>
</organism>
<dbReference type="Proteomes" id="UP000502823">
    <property type="component" value="Unassembled WGS sequence"/>
</dbReference>
<evidence type="ECO:0000313" key="11">
    <source>
        <dbReference type="EMBL" id="GFG36619.1"/>
    </source>
</evidence>
<gene>
    <name evidence="11" type="ORF">Cfor_05929</name>
</gene>
<comment type="subcellular location">
    <subcellularLocation>
        <location evidence="1">Mitochondrion inner membrane</location>
        <topology evidence="1">Multi-pass membrane protein</topology>
    </subcellularLocation>
</comment>
<dbReference type="GO" id="GO:0005743">
    <property type="term" value="C:mitochondrial inner membrane"/>
    <property type="evidence" value="ECO:0007669"/>
    <property type="project" value="UniProtKB-SubCell"/>
</dbReference>
<name>A0A6L2PVQ4_COPFO</name>
<evidence type="ECO:0000256" key="1">
    <source>
        <dbReference type="ARBA" id="ARBA00004448"/>
    </source>
</evidence>
<evidence type="ECO:0000256" key="8">
    <source>
        <dbReference type="ARBA" id="ARBA00023136"/>
    </source>
</evidence>
<comment type="caution">
    <text evidence="11">The sequence shown here is derived from an EMBL/GenBank/DDBJ whole genome shotgun (WGS) entry which is preliminary data.</text>
</comment>
<evidence type="ECO:0000256" key="10">
    <source>
        <dbReference type="SAM" id="Phobius"/>
    </source>
</evidence>
<evidence type="ECO:0000256" key="7">
    <source>
        <dbReference type="ARBA" id="ARBA00023128"/>
    </source>
</evidence>
<keyword evidence="7" id="KW-0496">Mitochondrion</keyword>
<dbReference type="Pfam" id="PF07096">
    <property type="entry name" value="DUF1358"/>
    <property type="match status" value="1"/>
</dbReference>
<dbReference type="PANTHER" id="PTHR13141:SF4">
    <property type="entry name" value="TRANSMEMBRANE PROTEIN 242"/>
    <property type="match status" value="1"/>
</dbReference>
<keyword evidence="5" id="KW-0999">Mitochondrion inner membrane</keyword>
<feature type="transmembrane region" description="Helical" evidence="10">
    <location>
        <begin position="98"/>
        <end position="122"/>
    </location>
</feature>